<evidence type="ECO:0000313" key="2">
    <source>
        <dbReference type="EMBL" id="EWS71356.1"/>
    </source>
</evidence>
<protein>
    <submittedName>
        <fullName evidence="2">Transmembrane protein, putative</fullName>
    </submittedName>
</protein>
<feature type="transmembrane region" description="Helical" evidence="1">
    <location>
        <begin position="105"/>
        <end position="122"/>
    </location>
</feature>
<dbReference type="EMBL" id="GG662310">
    <property type="protein sequence ID" value="EWS71356.1"/>
    <property type="molecule type" value="Genomic_DNA"/>
</dbReference>
<reference evidence="3" key="1">
    <citation type="journal article" date="2006" name="PLoS Biol.">
        <title>Macronuclear genome sequence of the ciliate Tetrahymena thermophila, a model eukaryote.</title>
        <authorList>
            <person name="Eisen J.A."/>
            <person name="Coyne R.S."/>
            <person name="Wu M."/>
            <person name="Wu D."/>
            <person name="Thiagarajan M."/>
            <person name="Wortman J.R."/>
            <person name="Badger J.H."/>
            <person name="Ren Q."/>
            <person name="Amedeo P."/>
            <person name="Jones K.M."/>
            <person name="Tallon L.J."/>
            <person name="Delcher A.L."/>
            <person name="Salzberg S.L."/>
            <person name="Silva J.C."/>
            <person name="Haas B.J."/>
            <person name="Majoros W.H."/>
            <person name="Farzad M."/>
            <person name="Carlton J.M."/>
            <person name="Smith R.K. Jr."/>
            <person name="Garg J."/>
            <person name="Pearlman R.E."/>
            <person name="Karrer K.M."/>
            <person name="Sun L."/>
            <person name="Manning G."/>
            <person name="Elde N.C."/>
            <person name="Turkewitz A.P."/>
            <person name="Asai D.J."/>
            <person name="Wilkes D.E."/>
            <person name="Wang Y."/>
            <person name="Cai H."/>
            <person name="Collins K."/>
            <person name="Stewart B.A."/>
            <person name="Lee S.R."/>
            <person name="Wilamowska K."/>
            <person name="Weinberg Z."/>
            <person name="Ruzzo W.L."/>
            <person name="Wloga D."/>
            <person name="Gaertig J."/>
            <person name="Frankel J."/>
            <person name="Tsao C.-C."/>
            <person name="Gorovsky M.A."/>
            <person name="Keeling P.J."/>
            <person name="Waller R.F."/>
            <person name="Patron N.J."/>
            <person name="Cherry J.M."/>
            <person name="Stover N.A."/>
            <person name="Krieger C.J."/>
            <person name="del Toro C."/>
            <person name="Ryder H.F."/>
            <person name="Williamson S.C."/>
            <person name="Barbeau R.A."/>
            <person name="Hamilton E.P."/>
            <person name="Orias E."/>
        </authorList>
    </citation>
    <scope>NUCLEOTIDE SEQUENCE [LARGE SCALE GENOMIC DNA]</scope>
    <source>
        <strain evidence="3">SB210</strain>
    </source>
</reference>
<name>W7XCA2_TETTS</name>
<keyword evidence="1" id="KW-1133">Transmembrane helix</keyword>
<accession>W7XCA2</accession>
<dbReference type="InParanoid" id="W7XCA2"/>
<evidence type="ECO:0000256" key="1">
    <source>
        <dbReference type="SAM" id="Phobius"/>
    </source>
</evidence>
<evidence type="ECO:0000313" key="3">
    <source>
        <dbReference type="Proteomes" id="UP000009168"/>
    </source>
</evidence>
<dbReference type="KEGG" id="tet:TTHERM_001362523"/>
<keyword evidence="3" id="KW-1185">Reference proteome</keyword>
<dbReference type="AlphaFoldDB" id="W7XCA2"/>
<gene>
    <name evidence="2" type="ORF">TTHERM_001362523</name>
</gene>
<keyword evidence="1 2" id="KW-0812">Transmembrane</keyword>
<sequence length="196" mass="24222">MHQYQNFGDLLYFKQLQNKQRHTQTNQQNSKNKKISLFFLYTLRKLTHKMNYIFKKIQFYISINQFINKCILIHFKIYDKILLNCQKKNFFSHYQSIIIQKQQSIISLILILFYCIFSKFLIVSEHHQISILKLFIGSIFINFIKYLKNNNLFIYYLFFFQIKLNKEIFLQIIFYYIQQKLKNNFIKKYEKEHLDG</sequence>
<proteinExistence type="predicted"/>
<organism evidence="2 3">
    <name type="scientific">Tetrahymena thermophila (strain SB210)</name>
    <dbReference type="NCBI Taxonomy" id="312017"/>
    <lineage>
        <taxon>Eukaryota</taxon>
        <taxon>Sar</taxon>
        <taxon>Alveolata</taxon>
        <taxon>Ciliophora</taxon>
        <taxon>Intramacronucleata</taxon>
        <taxon>Oligohymenophorea</taxon>
        <taxon>Hymenostomatida</taxon>
        <taxon>Tetrahymenina</taxon>
        <taxon>Tetrahymenidae</taxon>
        <taxon>Tetrahymena</taxon>
    </lineage>
</organism>
<dbReference type="GeneID" id="24442223"/>
<keyword evidence="1" id="KW-0472">Membrane</keyword>
<dbReference type="Proteomes" id="UP000009168">
    <property type="component" value="Unassembled WGS sequence"/>
</dbReference>
<dbReference type="RefSeq" id="XP_012656108.1">
    <property type="nucleotide sequence ID" value="XM_012800654.1"/>
</dbReference>